<feature type="transmembrane region" description="Helical" evidence="1">
    <location>
        <begin position="6"/>
        <end position="27"/>
    </location>
</feature>
<reference evidence="2 3" key="1">
    <citation type="journal article" date="2014" name="Proc. Natl. Acad. Sci. U.S.A.">
        <title>Thirty-thousand-year-old distant relative of giant icosahedral DNA viruses with a pandoravirus morphology.</title>
        <authorList>
            <person name="Legendre M."/>
            <person name="Bartoli J."/>
            <person name="Shmakova L."/>
            <person name="Jeudy S."/>
            <person name="Labadie K."/>
            <person name="Adrait A."/>
            <person name="Lescot M."/>
            <person name="Poirot O."/>
            <person name="Bertaux L."/>
            <person name="Bruley C."/>
            <person name="Coute Y."/>
            <person name="Rivkina E."/>
            <person name="Abergel C."/>
            <person name="Claverie J.M."/>
        </authorList>
    </citation>
    <scope>NUCLEOTIDE SEQUENCE [LARGE SCALE GENOMIC DNA]</scope>
    <source>
        <strain evidence="2">P1084-T</strain>
    </source>
</reference>
<protein>
    <submittedName>
        <fullName evidence="2">Uncharacterized protein</fullName>
    </submittedName>
</protein>
<dbReference type="OrthoDB" id="31969at10239"/>
<keyword evidence="3" id="KW-1185">Reference proteome</keyword>
<evidence type="ECO:0000313" key="2">
    <source>
        <dbReference type="EMBL" id="AHH01964.1"/>
    </source>
</evidence>
<keyword evidence="1" id="KW-0812">Transmembrane</keyword>
<dbReference type="RefSeq" id="YP_009001299.1">
    <property type="nucleotide sequence ID" value="NC_023423.1"/>
</dbReference>
<sequence>MSVWIIVIIIVVIFIVIAAGVGIALYLRSGGEESSCVVAGCPEGKTCSTSTGECIDAGKCNTNTDCLSGVCDQGQCVTPPPPPPTGCVADGDCAAGFYCSQSVCRRSCGSDSECPGTSSICREGNCVLKACSSAIDCGENESCLNIGGSQRVCVGGQECSGTRCPEGLSCIAGICRQCSDLNPSLCGPTSVCHRGSCLDCGSTGPGSPNLECSTSRTCSRTGACCPSSDYGKGCRTSADCSAENPHCISFQGLGYCSCQLTPEGGTCGRDSDCQGGSCKQGYCAISECFTDSACGEGRFCSNGACSSSILGSRCNLGREGVIVTPCEQAGFFCVNGVCSSEAGGYGIACDSNRNCQAGLVCRNIPSINTTRKYCAPPST</sequence>
<keyword evidence="1" id="KW-0472">Membrane</keyword>
<organism evidence="2 3">
    <name type="scientific">Pithovirus sibericum</name>
    <dbReference type="NCBI Taxonomy" id="1450746"/>
    <lineage>
        <taxon>Viruses</taxon>
        <taxon>Pithoviruses</taxon>
        <taxon>Orthopithovirinae</taxon>
        <taxon>Alphapithovirus</taxon>
        <taxon>Alphapithovirus sibericum</taxon>
    </lineage>
</organism>
<gene>
    <name evidence="2" type="ORF">pv_398</name>
</gene>
<accession>W5S5L5</accession>
<dbReference type="GeneID" id="18266425"/>
<proteinExistence type="predicted"/>
<name>W5S5L5_9VIRU</name>
<keyword evidence="1" id="KW-1133">Transmembrane helix</keyword>
<evidence type="ECO:0000256" key="1">
    <source>
        <dbReference type="SAM" id="Phobius"/>
    </source>
</evidence>
<evidence type="ECO:0000313" key="3">
    <source>
        <dbReference type="Proteomes" id="UP000202176"/>
    </source>
</evidence>
<dbReference type="Proteomes" id="UP000202176">
    <property type="component" value="Segment"/>
</dbReference>
<dbReference type="KEGG" id="vg:18266425"/>
<dbReference type="EMBL" id="KF740664">
    <property type="protein sequence ID" value="AHH01964.1"/>
    <property type="molecule type" value="Genomic_DNA"/>
</dbReference>